<dbReference type="PROSITE" id="PS50041">
    <property type="entry name" value="C_TYPE_LECTIN_2"/>
    <property type="match status" value="3"/>
</dbReference>
<proteinExistence type="predicted"/>
<dbReference type="InterPro" id="IPR000477">
    <property type="entry name" value="RT_dom"/>
</dbReference>
<dbReference type="SUPFAM" id="SSF56436">
    <property type="entry name" value="C-type lectin-like"/>
    <property type="match status" value="3"/>
</dbReference>
<feature type="domain" description="C-type lectin" evidence="3">
    <location>
        <begin position="45"/>
        <end position="162"/>
    </location>
</feature>
<evidence type="ECO:0000256" key="2">
    <source>
        <dbReference type="SAM" id="SignalP"/>
    </source>
</evidence>
<dbReference type="OrthoDB" id="6141373at2759"/>
<dbReference type="PANTHER" id="PTHR22803">
    <property type="entry name" value="MANNOSE, PHOSPHOLIPASE, LECTIN RECEPTOR RELATED"/>
    <property type="match status" value="1"/>
</dbReference>
<dbReference type="CDD" id="cd00037">
    <property type="entry name" value="CLECT"/>
    <property type="match status" value="2"/>
</dbReference>
<protein>
    <recommendedName>
        <fullName evidence="3">C-type lectin domain-containing protein</fullName>
    </recommendedName>
</protein>
<accession>A0A2T7P395</accession>
<evidence type="ECO:0000313" key="5">
    <source>
        <dbReference type="Proteomes" id="UP000245119"/>
    </source>
</evidence>
<evidence type="ECO:0000313" key="4">
    <source>
        <dbReference type="EMBL" id="PVD27897.1"/>
    </source>
</evidence>
<sequence length="550" mass="61684">MSHASSNPSLPAAVASTAMGRVLVLLLACFSLCASRSCPSYWQKYRGFCYVFVKEATSWLTAQTACQLLKARLAEVTSPGENTFVKNLMDGKKAKNVWLGMNDLVKDGQWVLTSSGSRLPYTNWAKNEPNNGKGRGQYCLQMTADGFWDDDDCVKLHSFICEKKCVHSIPTPCRSPWRPGRCQCPAPWVPSGLSCYTYIEHPLPWIDAASLCKLLGANLVEINSAAENMFVNNIYKSRNVDNGWLGINDIQQNGRWVLTSTGRPLPYSNWAPGEPNNYAGKQGCALMYRNGQWDDNSCLISTAFTFVCERRWREAVVVPIPKPGKDPSDPNSYRPIALTSCLCKTFERTVNARLTWHLESQGLLYNLQCGFRKRRSTLDHLVRFETFVRDAFVGKEHVLGVFFDLERAYDTTWKQGILLDLHALGFRGRMPLFIENFLSHRLFQVRSLCRTLGGYLVQITSAAENNFVRNLIGGKNVWLGINDILQDGRWVLTTTGKPLPYSNWEAGQPNNIGGTETCAQMSSTGLWHDNTISSQMPSVCERSATPFMVS</sequence>
<evidence type="ECO:0000259" key="3">
    <source>
        <dbReference type="PROSITE" id="PS50041"/>
    </source>
</evidence>
<feature type="signal peptide" evidence="2">
    <location>
        <begin position="1"/>
        <end position="35"/>
    </location>
</feature>
<dbReference type="Proteomes" id="UP000245119">
    <property type="component" value="Linkage Group LG6"/>
</dbReference>
<dbReference type="Gene3D" id="3.10.100.10">
    <property type="entry name" value="Mannose-Binding Protein A, subunit A"/>
    <property type="match status" value="3"/>
</dbReference>
<dbReference type="AlphaFoldDB" id="A0A2T7P395"/>
<keyword evidence="1" id="KW-1015">Disulfide bond</keyword>
<dbReference type="Pfam" id="PF00059">
    <property type="entry name" value="Lectin_C"/>
    <property type="match status" value="3"/>
</dbReference>
<dbReference type="InterPro" id="IPR016187">
    <property type="entry name" value="CTDL_fold"/>
</dbReference>
<dbReference type="EMBL" id="PZQS01000006">
    <property type="protein sequence ID" value="PVD27897.1"/>
    <property type="molecule type" value="Genomic_DNA"/>
</dbReference>
<keyword evidence="2" id="KW-0732">Signal</keyword>
<reference evidence="4 5" key="1">
    <citation type="submission" date="2018-04" db="EMBL/GenBank/DDBJ databases">
        <title>The genome of golden apple snail Pomacea canaliculata provides insight into stress tolerance and invasive adaptation.</title>
        <authorList>
            <person name="Liu C."/>
            <person name="Liu B."/>
            <person name="Ren Y."/>
            <person name="Zhang Y."/>
            <person name="Wang H."/>
            <person name="Li S."/>
            <person name="Jiang F."/>
            <person name="Yin L."/>
            <person name="Zhang G."/>
            <person name="Qian W."/>
            <person name="Fan W."/>
        </authorList>
    </citation>
    <scope>NUCLEOTIDE SEQUENCE [LARGE SCALE GENOMIC DNA]</scope>
    <source>
        <strain evidence="4">SZHN2017</strain>
        <tissue evidence="4">Muscle</tissue>
    </source>
</reference>
<organism evidence="4 5">
    <name type="scientific">Pomacea canaliculata</name>
    <name type="common">Golden apple snail</name>
    <dbReference type="NCBI Taxonomy" id="400727"/>
    <lineage>
        <taxon>Eukaryota</taxon>
        <taxon>Metazoa</taxon>
        <taxon>Spiralia</taxon>
        <taxon>Lophotrochozoa</taxon>
        <taxon>Mollusca</taxon>
        <taxon>Gastropoda</taxon>
        <taxon>Caenogastropoda</taxon>
        <taxon>Architaenioglossa</taxon>
        <taxon>Ampullarioidea</taxon>
        <taxon>Ampullariidae</taxon>
        <taxon>Pomacea</taxon>
    </lineage>
</organism>
<dbReference type="SMART" id="SM00034">
    <property type="entry name" value="CLECT"/>
    <property type="match status" value="3"/>
</dbReference>
<name>A0A2T7P395_POMCA</name>
<dbReference type="CDD" id="cd01650">
    <property type="entry name" value="RT_nLTR_like"/>
    <property type="match status" value="1"/>
</dbReference>
<dbReference type="InterPro" id="IPR050111">
    <property type="entry name" value="C-type_lectin/snaclec_domain"/>
</dbReference>
<dbReference type="InterPro" id="IPR018378">
    <property type="entry name" value="C-type_lectin_CS"/>
</dbReference>
<feature type="domain" description="C-type lectin" evidence="3">
    <location>
        <begin position="191"/>
        <end position="298"/>
    </location>
</feature>
<dbReference type="Pfam" id="PF00078">
    <property type="entry name" value="RVT_1"/>
    <property type="match status" value="1"/>
</dbReference>
<keyword evidence="5" id="KW-1185">Reference proteome</keyword>
<feature type="chain" id="PRO_5015532027" description="C-type lectin domain-containing protein" evidence="2">
    <location>
        <begin position="36"/>
        <end position="550"/>
    </location>
</feature>
<comment type="caution">
    <text evidence="4">The sequence shown here is derived from an EMBL/GenBank/DDBJ whole genome shotgun (WGS) entry which is preliminary data.</text>
</comment>
<dbReference type="PROSITE" id="PS00615">
    <property type="entry name" value="C_TYPE_LECTIN_1"/>
    <property type="match status" value="1"/>
</dbReference>
<gene>
    <name evidence="4" type="ORF">C0Q70_10472</name>
</gene>
<feature type="domain" description="C-type lectin" evidence="3">
    <location>
        <begin position="444"/>
        <end position="541"/>
    </location>
</feature>
<evidence type="ECO:0000256" key="1">
    <source>
        <dbReference type="ARBA" id="ARBA00023157"/>
    </source>
</evidence>
<dbReference type="InterPro" id="IPR016186">
    <property type="entry name" value="C-type_lectin-like/link_sf"/>
</dbReference>
<dbReference type="InterPro" id="IPR001304">
    <property type="entry name" value="C-type_lectin-like"/>
</dbReference>